<dbReference type="GO" id="GO:0032259">
    <property type="term" value="P:methylation"/>
    <property type="evidence" value="ECO:0007669"/>
    <property type="project" value="UniProtKB-KW"/>
</dbReference>
<evidence type="ECO:0000256" key="3">
    <source>
        <dbReference type="ARBA" id="ARBA00022691"/>
    </source>
</evidence>
<dbReference type="PANTHER" id="PTHR43591">
    <property type="entry name" value="METHYLTRANSFERASE"/>
    <property type="match status" value="1"/>
</dbReference>
<dbReference type="CDD" id="cd02440">
    <property type="entry name" value="AdoMet_MTases"/>
    <property type="match status" value="1"/>
</dbReference>
<dbReference type="InterPro" id="IPR041698">
    <property type="entry name" value="Methyltransf_25"/>
</dbReference>
<reference evidence="5" key="1">
    <citation type="submission" date="2021-06" db="EMBL/GenBank/DDBJ databases">
        <authorList>
            <person name="Kallberg Y."/>
            <person name="Tangrot J."/>
            <person name="Rosling A."/>
        </authorList>
    </citation>
    <scope>NUCLEOTIDE SEQUENCE</scope>
    <source>
        <strain evidence="5">UK204</strain>
    </source>
</reference>
<evidence type="ECO:0000313" key="6">
    <source>
        <dbReference type="Proteomes" id="UP000789570"/>
    </source>
</evidence>
<name>A0A9N9GW04_9GLOM</name>
<dbReference type="PANTHER" id="PTHR43591:SF24">
    <property type="entry name" value="2-METHOXY-6-POLYPRENYL-1,4-BENZOQUINOL METHYLASE, MITOCHONDRIAL"/>
    <property type="match status" value="1"/>
</dbReference>
<feature type="domain" description="Methyltransferase" evidence="4">
    <location>
        <begin position="77"/>
        <end position="168"/>
    </location>
</feature>
<protein>
    <submittedName>
        <fullName evidence="5">11467_t:CDS:1</fullName>
    </submittedName>
</protein>
<comment type="caution">
    <text evidence="5">The sequence shown here is derived from an EMBL/GenBank/DDBJ whole genome shotgun (WGS) entry which is preliminary data.</text>
</comment>
<accession>A0A9N9GW04</accession>
<dbReference type="Proteomes" id="UP000789570">
    <property type="component" value="Unassembled WGS sequence"/>
</dbReference>
<organism evidence="5 6">
    <name type="scientific">Funneliformis caledonium</name>
    <dbReference type="NCBI Taxonomy" id="1117310"/>
    <lineage>
        <taxon>Eukaryota</taxon>
        <taxon>Fungi</taxon>
        <taxon>Fungi incertae sedis</taxon>
        <taxon>Mucoromycota</taxon>
        <taxon>Glomeromycotina</taxon>
        <taxon>Glomeromycetes</taxon>
        <taxon>Glomerales</taxon>
        <taxon>Glomeraceae</taxon>
        <taxon>Funneliformis</taxon>
    </lineage>
</organism>
<dbReference type="EMBL" id="CAJVPQ010003640">
    <property type="protein sequence ID" value="CAG8633793.1"/>
    <property type="molecule type" value="Genomic_DNA"/>
</dbReference>
<proteinExistence type="predicted"/>
<gene>
    <name evidence="5" type="ORF">FCALED_LOCUS10206</name>
</gene>
<dbReference type="PROSITE" id="PS01184">
    <property type="entry name" value="UBIE_2"/>
    <property type="match status" value="1"/>
</dbReference>
<dbReference type="Pfam" id="PF13649">
    <property type="entry name" value="Methyltransf_25"/>
    <property type="match status" value="1"/>
</dbReference>
<keyword evidence="3" id="KW-0949">S-adenosyl-L-methionine</keyword>
<dbReference type="OrthoDB" id="2013972at2759"/>
<dbReference type="Gene3D" id="3.40.50.150">
    <property type="entry name" value="Vaccinia Virus protein VP39"/>
    <property type="match status" value="1"/>
</dbReference>
<keyword evidence="6" id="KW-1185">Reference proteome</keyword>
<dbReference type="InterPro" id="IPR023576">
    <property type="entry name" value="UbiE/COQ5_MeTrFase_CS"/>
</dbReference>
<dbReference type="InterPro" id="IPR029063">
    <property type="entry name" value="SAM-dependent_MTases_sf"/>
</dbReference>
<dbReference type="GO" id="GO:0008168">
    <property type="term" value="F:methyltransferase activity"/>
    <property type="evidence" value="ECO:0007669"/>
    <property type="project" value="UniProtKB-KW"/>
</dbReference>
<evidence type="ECO:0000256" key="1">
    <source>
        <dbReference type="ARBA" id="ARBA00022603"/>
    </source>
</evidence>
<keyword evidence="1" id="KW-0489">Methyltransferase</keyword>
<sequence length="302" mass="34081">MGNKNSSSNLKRKQNTLFLNKHETIDSIEGEKPKYYLPNDSNDIDGLHLIHFLKKHLYHNNFSVPIEEHLIQGGCKVLDVGCGPGTWLLDLSMKYKDSYFFGLDIMPVFPIEIKPKNLEFIESDIFKGLPFPDNVFDFVHQSSMLFAVRTDQWDYVISELIRVTKPGGFIELVEFTGSQNNGPALTNLYDIYQDSCSQRGVDLLLTCNLDNIIQANGDITKVQNDTRSFLIGPNGGKLGMVMQDIFLMYNTSVTSIEHLSSKQGISKVVVKNMLNEIVNELKEFLFENPVVGSSPNSIEIAF</sequence>
<keyword evidence="2" id="KW-0808">Transferase</keyword>
<dbReference type="AlphaFoldDB" id="A0A9N9GW04"/>
<evidence type="ECO:0000313" key="5">
    <source>
        <dbReference type="EMBL" id="CAG8633793.1"/>
    </source>
</evidence>
<evidence type="ECO:0000259" key="4">
    <source>
        <dbReference type="Pfam" id="PF13649"/>
    </source>
</evidence>
<dbReference type="SUPFAM" id="SSF53335">
    <property type="entry name" value="S-adenosyl-L-methionine-dependent methyltransferases"/>
    <property type="match status" value="1"/>
</dbReference>
<evidence type="ECO:0000256" key="2">
    <source>
        <dbReference type="ARBA" id="ARBA00022679"/>
    </source>
</evidence>